<evidence type="ECO:0000313" key="1">
    <source>
        <dbReference type="EMBL" id="QLV00764.1"/>
    </source>
</evidence>
<evidence type="ECO:0008006" key="3">
    <source>
        <dbReference type="Google" id="ProtNLM"/>
    </source>
</evidence>
<accession>A0A7H9K4L7</accession>
<dbReference type="EMBL" id="CP056159">
    <property type="protein sequence ID" value="QLV00764.1"/>
    <property type="molecule type" value="Genomic_DNA"/>
</dbReference>
<dbReference type="Proteomes" id="UP000512115">
    <property type="component" value="Chromosome"/>
</dbReference>
<evidence type="ECO:0000313" key="2">
    <source>
        <dbReference type="Proteomes" id="UP000512115"/>
    </source>
</evidence>
<dbReference type="RefSeq" id="WP_137456780.1">
    <property type="nucleotide sequence ID" value="NZ_CP056159.1"/>
</dbReference>
<gene>
    <name evidence="1" type="ORF">HV284_06560</name>
</gene>
<proteinExistence type="predicted"/>
<organism evidence="1 2">
    <name type="scientific">Escherichia marmotae</name>
    <dbReference type="NCBI Taxonomy" id="1499973"/>
    <lineage>
        <taxon>Bacteria</taxon>
        <taxon>Pseudomonadati</taxon>
        <taxon>Pseudomonadota</taxon>
        <taxon>Gammaproteobacteria</taxon>
        <taxon>Enterobacterales</taxon>
        <taxon>Enterobacteriaceae</taxon>
        <taxon>Escherichia</taxon>
    </lineage>
</organism>
<reference evidence="1 2" key="1">
    <citation type="submission" date="2020-06" db="EMBL/GenBank/DDBJ databases">
        <title>REHAB project genomes.</title>
        <authorList>
            <person name="Shaw L.P."/>
        </authorList>
    </citation>
    <scope>NUCLEOTIDE SEQUENCE [LARGE SCALE GENOMIC DNA]</scope>
    <source>
        <strain evidence="1 2">RHBSTW-00814</strain>
    </source>
</reference>
<dbReference type="AlphaFoldDB" id="A0A7H9K4L7"/>
<name>A0A7H9K4L7_9ESCH</name>
<sequence>MACSRGRASPGSITVRKLFASSGGYCQNPKCLEPLFEDAGDKIITIGELAHIFSAIDNGPRTNTELTAEERGYFDNIILLCANCHTKIDKAENYYTDEIIRGWKGEHIAKINATFGVREFDSREEVHAELDKLFRENKVIFNTYGPQSEAALNPESPQVNIWLRKIQTHILPNNRKIIRLIDKNYQLIHEDEKDVFVKLCMHVDDFESKHLELTCDNGEKFPPEAIDLFKG</sequence>
<protein>
    <recommendedName>
        <fullName evidence="3">HNH endonuclease</fullName>
    </recommendedName>
</protein>